<dbReference type="Pfam" id="PF01435">
    <property type="entry name" value="Peptidase_M48"/>
    <property type="match status" value="1"/>
</dbReference>
<dbReference type="InterPro" id="IPR011990">
    <property type="entry name" value="TPR-like_helical_dom_sf"/>
</dbReference>
<dbReference type="GO" id="GO:0004222">
    <property type="term" value="F:metalloendopeptidase activity"/>
    <property type="evidence" value="ECO:0007669"/>
    <property type="project" value="InterPro"/>
</dbReference>
<dbReference type="GO" id="GO:0051603">
    <property type="term" value="P:proteolysis involved in protein catabolic process"/>
    <property type="evidence" value="ECO:0007669"/>
    <property type="project" value="TreeGrafter"/>
</dbReference>
<keyword evidence="5" id="KW-0862">Zinc</keyword>
<sequence length="455" mass="49569">MLRRFSNRLAVLALAVTLAVSSGAPAFAAQMKLLRDAEIENTIRTFITPILQAAGLNPNTVTIYLVEDPHLNAFATTDQRIFLNSGFLIATDGPGEVIGVIAHEAGHVAGGHMNRMRDEIANARMTSLAATLLGIGAALLTGNPGAMRAGATIGNDIAIKNYMSYSQGQEHAADQAAVTFMRGAHDNPEGLLDFMRKLEGQRVLNAIHQDPYLSTHPLTDTRINFLEEAVKESPYRNKPYPPEWVEMHARMKAKLIGYLEAPAAVARAYPPSDTSLPARYARAISTYKNGSIPDALKQIDALIAERPQDPYFRELKGQVLLETGKIPEAQAAYQKSVDLLPEEPQLRLQLAFVQIQDNSPAMDKAALANLSKVLAHEPDDASAWRLSAIANGRLGNDGMAALSMAEYNFARGNWRDARGQAERAKSLLAENSTGWLRAADIADIAKRNQDRADKQ</sequence>
<evidence type="ECO:0000313" key="10">
    <source>
        <dbReference type="EMBL" id="SMF67241.1"/>
    </source>
</evidence>
<evidence type="ECO:0000256" key="3">
    <source>
        <dbReference type="ARBA" id="ARBA00022723"/>
    </source>
</evidence>
<feature type="repeat" description="TPR" evidence="7">
    <location>
        <begin position="310"/>
        <end position="343"/>
    </location>
</feature>
<evidence type="ECO:0000259" key="9">
    <source>
        <dbReference type="Pfam" id="PF01435"/>
    </source>
</evidence>
<dbReference type="GO" id="GO:0046872">
    <property type="term" value="F:metal ion binding"/>
    <property type="evidence" value="ECO:0007669"/>
    <property type="project" value="UniProtKB-KW"/>
</dbReference>
<gene>
    <name evidence="10" type="ORF">SAMN05428998_12724</name>
</gene>
<dbReference type="GO" id="GO:0016020">
    <property type="term" value="C:membrane"/>
    <property type="evidence" value="ECO:0007669"/>
    <property type="project" value="TreeGrafter"/>
</dbReference>
<evidence type="ECO:0000256" key="6">
    <source>
        <dbReference type="ARBA" id="ARBA00023049"/>
    </source>
</evidence>
<keyword evidence="2 10" id="KW-0645">Protease</keyword>
<name>A0A1Y6CPI2_9PROT</name>
<dbReference type="STRING" id="560819.SAMN05428998_12724"/>
<reference evidence="10 11" key="1">
    <citation type="submission" date="2017-04" db="EMBL/GenBank/DDBJ databases">
        <authorList>
            <person name="Afonso C.L."/>
            <person name="Miller P.J."/>
            <person name="Scott M.A."/>
            <person name="Spackman E."/>
            <person name="Goraichik I."/>
            <person name="Dimitrov K.M."/>
            <person name="Suarez D.L."/>
            <person name="Swayne D.E."/>
        </authorList>
    </citation>
    <scope>NUCLEOTIDE SEQUENCE [LARGE SCALE GENOMIC DNA]</scope>
    <source>
        <strain evidence="10 11">USBA 355</strain>
    </source>
</reference>
<evidence type="ECO:0000256" key="2">
    <source>
        <dbReference type="ARBA" id="ARBA00022670"/>
    </source>
</evidence>
<accession>A0A1Y6CPI2</accession>
<dbReference type="AlphaFoldDB" id="A0A1Y6CPI2"/>
<evidence type="ECO:0000256" key="1">
    <source>
        <dbReference type="ARBA" id="ARBA00001947"/>
    </source>
</evidence>
<dbReference type="Pfam" id="PF13432">
    <property type="entry name" value="TPR_16"/>
    <property type="match status" value="1"/>
</dbReference>
<dbReference type="CDD" id="cd07324">
    <property type="entry name" value="M48C_Oma1-like"/>
    <property type="match status" value="1"/>
</dbReference>
<evidence type="ECO:0000256" key="4">
    <source>
        <dbReference type="ARBA" id="ARBA00022801"/>
    </source>
</evidence>
<dbReference type="PROSITE" id="PS50005">
    <property type="entry name" value="TPR"/>
    <property type="match status" value="1"/>
</dbReference>
<evidence type="ECO:0000256" key="7">
    <source>
        <dbReference type="PROSITE-ProRule" id="PRU00339"/>
    </source>
</evidence>
<keyword evidence="11" id="KW-1185">Reference proteome</keyword>
<dbReference type="SUPFAM" id="SSF48452">
    <property type="entry name" value="TPR-like"/>
    <property type="match status" value="1"/>
</dbReference>
<dbReference type="PANTHER" id="PTHR22726:SF1">
    <property type="entry name" value="METALLOENDOPEPTIDASE OMA1, MITOCHONDRIAL"/>
    <property type="match status" value="1"/>
</dbReference>
<dbReference type="InterPro" id="IPR051156">
    <property type="entry name" value="Mito/Outer_Membr_Metalloprot"/>
</dbReference>
<evidence type="ECO:0000256" key="8">
    <source>
        <dbReference type="SAM" id="SignalP"/>
    </source>
</evidence>
<dbReference type="InterPro" id="IPR001915">
    <property type="entry name" value="Peptidase_M48"/>
</dbReference>
<feature type="domain" description="Peptidase M48" evidence="9">
    <location>
        <begin position="42"/>
        <end position="229"/>
    </location>
</feature>
<dbReference type="PANTHER" id="PTHR22726">
    <property type="entry name" value="METALLOENDOPEPTIDASE OMA1"/>
    <property type="match status" value="1"/>
</dbReference>
<dbReference type="Proteomes" id="UP000192917">
    <property type="component" value="Unassembled WGS sequence"/>
</dbReference>
<keyword evidence="6" id="KW-0482">Metalloprotease</keyword>
<dbReference type="Gene3D" id="1.25.40.10">
    <property type="entry name" value="Tetratricopeptide repeat domain"/>
    <property type="match status" value="1"/>
</dbReference>
<feature type="chain" id="PRO_5012802913" evidence="8">
    <location>
        <begin position="29"/>
        <end position="455"/>
    </location>
</feature>
<protein>
    <submittedName>
        <fullName evidence="10">Putative Zn-dependent protease, contains TPR repeats</fullName>
    </submittedName>
</protein>
<evidence type="ECO:0000313" key="11">
    <source>
        <dbReference type="Proteomes" id="UP000192917"/>
    </source>
</evidence>
<keyword evidence="8" id="KW-0732">Signal</keyword>
<organism evidence="10 11">
    <name type="scientific">Tistlia consotensis USBA 355</name>
    <dbReference type="NCBI Taxonomy" id="560819"/>
    <lineage>
        <taxon>Bacteria</taxon>
        <taxon>Pseudomonadati</taxon>
        <taxon>Pseudomonadota</taxon>
        <taxon>Alphaproteobacteria</taxon>
        <taxon>Rhodospirillales</taxon>
        <taxon>Rhodovibrionaceae</taxon>
        <taxon>Tistlia</taxon>
    </lineage>
</organism>
<dbReference type="RefSeq" id="WP_085125372.1">
    <property type="nucleotide sequence ID" value="NZ_FWZX01000027.1"/>
</dbReference>
<keyword evidence="3" id="KW-0479">Metal-binding</keyword>
<proteinExistence type="predicted"/>
<dbReference type="EMBL" id="FWZX01000027">
    <property type="protein sequence ID" value="SMF67241.1"/>
    <property type="molecule type" value="Genomic_DNA"/>
</dbReference>
<dbReference type="InterPro" id="IPR019734">
    <property type="entry name" value="TPR_rpt"/>
</dbReference>
<feature type="signal peptide" evidence="8">
    <location>
        <begin position="1"/>
        <end position="28"/>
    </location>
</feature>
<comment type="cofactor">
    <cofactor evidence="1">
        <name>Zn(2+)</name>
        <dbReference type="ChEBI" id="CHEBI:29105"/>
    </cofactor>
</comment>
<dbReference type="Gene3D" id="3.30.2010.10">
    <property type="entry name" value="Metalloproteases ('zincins'), catalytic domain"/>
    <property type="match status" value="1"/>
</dbReference>
<keyword evidence="4" id="KW-0378">Hydrolase</keyword>
<keyword evidence="7" id="KW-0802">TPR repeat</keyword>
<evidence type="ECO:0000256" key="5">
    <source>
        <dbReference type="ARBA" id="ARBA00022833"/>
    </source>
</evidence>